<proteinExistence type="predicted"/>
<keyword evidence="3" id="KW-1185">Reference proteome</keyword>
<protein>
    <submittedName>
        <fullName evidence="2">Uncharacterized protein</fullName>
    </submittedName>
</protein>
<dbReference type="RefSeq" id="WP_344724103.1">
    <property type="nucleotide sequence ID" value="NZ_BAAAUS010000024.1"/>
</dbReference>
<reference evidence="3" key="1">
    <citation type="journal article" date="2019" name="Int. J. Syst. Evol. Microbiol.">
        <title>The Global Catalogue of Microorganisms (GCM) 10K type strain sequencing project: providing services to taxonomists for standard genome sequencing and annotation.</title>
        <authorList>
            <consortium name="The Broad Institute Genomics Platform"/>
            <consortium name="The Broad Institute Genome Sequencing Center for Infectious Disease"/>
            <person name="Wu L."/>
            <person name="Ma J."/>
        </authorList>
    </citation>
    <scope>NUCLEOTIDE SEQUENCE [LARGE SCALE GENOMIC DNA]</scope>
    <source>
        <strain evidence="3">CCM 7043</strain>
    </source>
</reference>
<dbReference type="Proteomes" id="UP001597114">
    <property type="component" value="Unassembled WGS sequence"/>
</dbReference>
<evidence type="ECO:0000256" key="1">
    <source>
        <dbReference type="SAM" id="Phobius"/>
    </source>
</evidence>
<keyword evidence="1" id="KW-0812">Transmembrane</keyword>
<organism evidence="2 3">
    <name type="scientific">Pseudonocardia yunnanensis</name>
    <dbReference type="NCBI Taxonomy" id="58107"/>
    <lineage>
        <taxon>Bacteria</taxon>
        <taxon>Bacillati</taxon>
        <taxon>Actinomycetota</taxon>
        <taxon>Actinomycetes</taxon>
        <taxon>Pseudonocardiales</taxon>
        <taxon>Pseudonocardiaceae</taxon>
        <taxon>Pseudonocardia</taxon>
    </lineage>
</organism>
<evidence type="ECO:0000313" key="2">
    <source>
        <dbReference type="EMBL" id="MFD1521555.1"/>
    </source>
</evidence>
<evidence type="ECO:0000313" key="3">
    <source>
        <dbReference type="Proteomes" id="UP001597114"/>
    </source>
</evidence>
<gene>
    <name evidence="2" type="ORF">ACFSJD_28945</name>
</gene>
<sequence length="210" mass="22000">MTPDDISPDDIGTDDIGTDDISVLLRRTASGLDVRDAPVEEIVRAGRRRARRRVVAQVACTVAAVAVVVVLVPLGIGARPTSPAAPPACAAEIAPAVLPEWARTGFSAPEPTMPYVLGDGGHIAAILFGPLTSPPEPGRNNKILWVAREPASPGPLLITARRSPDAPPVVREVPGGPGPSGIDLPTPGCWTLDLRWGERTDTVRLNYLPG</sequence>
<keyword evidence="1" id="KW-0472">Membrane</keyword>
<feature type="transmembrane region" description="Helical" evidence="1">
    <location>
        <begin position="54"/>
        <end position="76"/>
    </location>
</feature>
<name>A0ABW4F5J8_9PSEU</name>
<comment type="caution">
    <text evidence="2">The sequence shown here is derived from an EMBL/GenBank/DDBJ whole genome shotgun (WGS) entry which is preliminary data.</text>
</comment>
<accession>A0ABW4F5J8</accession>
<keyword evidence="1" id="KW-1133">Transmembrane helix</keyword>
<dbReference type="EMBL" id="JBHUCO010000037">
    <property type="protein sequence ID" value="MFD1521555.1"/>
    <property type="molecule type" value="Genomic_DNA"/>
</dbReference>